<reference evidence="2" key="1">
    <citation type="submission" date="2018-04" db="EMBL/GenBank/DDBJ databases">
        <title>WGS assembly of Panicum hallii.</title>
        <authorList>
            <person name="Lovell J."/>
            <person name="Jenkins J."/>
            <person name="Lowry D."/>
            <person name="Mamidi S."/>
            <person name="Sreedasyam A."/>
            <person name="Weng X."/>
            <person name="Barry K."/>
            <person name="Bonette J."/>
            <person name="Campitelli B."/>
            <person name="Daum C."/>
            <person name="Gordon S."/>
            <person name="Gould B."/>
            <person name="Lipzen A."/>
            <person name="Macqueen A."/>
            <person name="Palacio-Mejia J."/>
            <person name="Plott C."/>
            <person name="Shakirov E."/>
            <person name="Shu S."/>
            <person name="Yoshinaga Y."/>
            <person name="Zane M."/>
            <person name="Rokhsar D."/>
            <person name="Grimwood J."/>
            <person name="Schmutz J."/>
            <person name="Juenger T."/>
        </authorList>
    </citation>
    <scope>NUCLEOTIDE SEQUENCE [LARGE SCALE GENOMIC DNA]</scope>
    <source>
        <strain evidence="2">FIL2</strain>
    </source>
</reference>
<proteinExistence type="predicted"/>
<evidence type="ECO:0008006" key="3">
    <source>
        <dbReference type="Google" id="ProtNLM"/>
    </source>
</evidence>
<gene>
    <name evidence="2" type="ORF">PAHAL_5G534200</name>
</gene>
<evidence type="ECO:0000313" key="2">
    <source>
        <dbReference type="EMBL" id="PVH39552.1"/>
    </source>
</evidence>
<evidence type="ECO:0000256" key="1">
    <source>
        <dbReference type="SAM" id="SignalP"/>
    </source>
</evidence>
<keyword evidence="1" id="KW-0732">Signal</keyword>
<name>A0A2T8IPE8_9POAL</name>
<dbReference type="Gramene" id="PVH39552">
    <property type="protein sequence ID" value="PVH39552"/>
    <property type="gene ID" value="PAHAL_5G534200"/>
</dbReference>
<accession>A0A2T8IPE8</accession>
<protein>
    <recommendedName>
        <fullName evidence="3">Embryo surrounding factor 1 brassicaceae domain-containing protein</fullName>
    </recommendedName>
</protein>
<feature type="signal peptide" evidence="1">
    <location>
        <begin position="1"/>
        <end position="21"/>
    </location>
</feature>
<feature type="chain" id="PRO_5015620405" description="Embryo surrounding factor 1 brassicaceae domain-containing protein" evidence="1">
    <location>
        <begin position="22"/>
        <end position="111"/>
    </location>
</feature>
<dbReference type="AlphaFoldDB" id="A0A2T8IPE8"/>
<organism evidence="2">
    <name type="scientific">Panicum hallii</name>
    <dbReference type="NCBI Taxonomy" id="206008"/>
    <lineage>
        <taxon>Eukaryota</taxon>
        <taxon>Viridiplantae</taxon>
        <taxon>Streptophyta</taxon>
        <taxon>Embryophyta</taxon>
        <taxon>Tracheophyta</taxon>
        <taxon>Spermatophyta</taxon>
        <taxon>Magnoliopsida</taxon>
        <taxon>Liliopsida</taxon>
        <taxon>Poales</taxon>
        <taxon>Poaceae</taxon>
        <taxon>PACMAD clade</taxon>
        <taxon>Panicoideae</taxon>
        <taxon>Panicodae</taxon>
        <taxon>Paniceae</taxon>
        <taxon>Panicinae</taxon>
        <taxon>Panicum</taxon>
        <taxon>Panicum sect. Panicum</taxon>
    </lineage>
</organism>
<sequence length="111" mass="12275">MRNNNISISLLLSTMLLGFVAFPAQCRLQIIADADQSSVAAAISNSTTSLDDDAGRKISSSFCTQVRCNYFNPRYDFCYCCPADIRRENCYAELEECRAHCASCKPQCPLG</sequence>
<dbReference type="Proteomes" id="UP000243499">
    <property type="component" value="Chromosome 5"/>
</dbReference>
<dbReference type="EMBL" id="CM008050">
    <property type="protein sequence ID" value="PVH39552.1"/>
    <property type="molecule type" value="Genomic_DNA"/>
</dbReference>